<dbReference type="Gene3D" id="3.40.50.2000">
    <property type="entry name" value="Glycogen Phosphorylase B"/>
    <property type="match status" value="2"/>
</dbReference>
<evidence type="ECO:0000256" key="2">
    <source>
        <dbReference type="ARBA" id="ARBA00022679"/>
    </source>
</evidence>
<evidence type="ECO:0000256" key="1">
    <source>
        <dbReference type="ARBA" id="ARBA00022676"/>
    </source>
</evidence>
<dbReference type="SUPFAM" id="SSF53756">
    <property type="entry name" value="UDP-Glycosyltransferase/glycogen phosphorylase"/>
    <property type="match status" value="1"/>
</dbReference>
<keyword evidence="2 3" id="KW-0808">Transferase</keyword>
<evidence type="ECO:0000313" key="3">
    <source>
        <dbReference type="EMBL" id="NFV80528.1"/>
    </source>
</evidence>
<dbReference type="EMBL" id="JAAIYP010000037">
    <property type="protein sequence ID" value="NFV80528.1"/>
    <property type="molecule type" value="Genomic_DNA"/>
</dbReference>
<dbReference type="InterPro" id="IPR002201">
    <property type="entry name" value="Glyco_trans_9"/>
</dbReference>
<comment type="caution">
    <text evidence="3">The sequence shown here is derived from an EMBL/GenBank/DDBJ whole genome shotgun (WGS) entry which is preliminary data.</text>
</comment>
<sequence length="330" mass="35000">MTLSPPASILVYVGLDAVGDGLMKLPFLRALRSAFPEARITWMAGKGHSVYAGSLAPLVQGLVDEVLDQADVGSRIGELFGRRPLSGRSFDLVIDTQRRLLTSLIVRRIRHRRFISAAAGFALSDARPTRGWRRPPAMVGQLLDLATLAAGRPTEALAPLPADPAVEALAASLLPSGQTYVGFAPGAGGRHKCWPFERFLELAARIQAAKNVPVFLLGPNEAAWADDIRTALPDARLPLQAVDKAPPALTIALGRRLTAAVANDSGTGHMLAAADVPLVSLFGPTPPEKFAPAARRLTVVRAQDFGADSMDAIPVDAVAQALERMAKPLL</sequence>
<protein>
    <submittedName>
        <fullName evidence="3">Glycosyltransferase family 9 protein</fullName>
    </submittedName>
</protein>
<gene>
    <name evidence="3" type="ORF">G4223_10445</name>
</gene>
<organism evidence="3 4">
    <name type="scientific">Magnetospirillum aberrantis SpK</name>
    <dbReference type="NCBI Taxonomy" id="908842"/>
    <lineage>
        <taxon>Bacteria</taxon>
        <taxon>Pseudomonadati</taxon>
        <taxon>Pseudomonadota</taxon>
        <taxon>Alphaproteobacteria</taxon>
        <taxon>Rhodospirillales</taxon>
        <taxon>Rhodospirillaceae</taxon>
        <taxon>Magnetospirillum</taxon>
    </lineage>
</organism>
<dbReference type="Pfam" id="PF01075">
    <property type="entry name" value="Glyco_transf_9"/>
    <property type="match status" value="1"/>
</dbReference>
<dbReference type="GO" id="GO:0008713">
    <property type="term" value="F:ADP-heptose-lipopolysaccharide heptosyltransferase activity"/>
    <property type="evidence" value="ECO:0007669"/>
    <property type="project" value="TreeGrafter"/>
</dbReference>
<accession>A0A7C9UU75</accession>
<dbReference type="PANTHER" id="PTHR30160:SF7">
    <property type="entry name" value="ADP-HEPTOSE--LPS HEPTOSYLTRANSFERASE 2"/>
    <property type="match status" value="1"/>
</dbReference>
<dbReference type="GO" id="GO:0009244">
    <property type="term" value="P:lipopolysaccharide core region biosynthetic process"/>
    <property type="evidence" value="ECO:0007669"/>
    <property type="project" value="TreeGrafter"/>
</dbReference>
<keyword evidence="1" id="KW-0328">Glycosyltransferase</keyword>
<dbReference type="RefSeq" id="WP_163678945.1">
    <property type="nucleotide sequence ID" value="NZ_JAAIYP010000037.1"/>
</dbReference>
<dbReference type="Proteomes" id="UP000480684">
    <property type="component" value="Unassembled WGS sequence"/>
</dbReference>
<dbReference type="AlphaFoldDB" id="A0A7C9UU75"/>
<dbReference type="GO" id="GO:0005829">
    <property type="term" value="C:cytosol"/>
    <property type="evidence" value="ECO:0007669"/>
    <property type="project" value="TreeGrafter"/>
</dbReference>
<proteinExistence type="predicted"/>
<evidence type="ECO:0000313" key="4">
    <source>
        <dbReference type="Proteomes" id="UP000480684"/>
    </source>
</evidence>
<name>A0A7C9UU75_9PROT</name>
<dbReference type="CDD" id="cd03789">
    <property type="entry name" value="GT9_LPS_heptosyltransferase"/>
    <property type="match status" value="1"/>
</dbReference>
<dbReference type="InterPro" id="IPR051199">
    <property type="entry name" value="LPS_LOS_Heptosyltrfase"/>
</dbReference>
<reference evidence="3 4" key="1">
    <citation type="submission" date="2020-02" db="EMBL/GenBank/DDBJ databases">
        <authorList>
            <person name="Dziuba M."/>
            <person name="Kuznetsov B."/>
            <person name="Mardanov A."/>
            <person name="Ravin N."/>
            <person name="Grouzdev D."/>
        </authorList>
    </citation>
    <scope>NUCLEOTIDE SEQUENCE [LARGE SCALE GENOMIC DNA]</scope>
    <source>
        <strain evidence="3 4">SpK</strain>
    </source>
</reference>
<dbReference type="PANTHER" id="PTHR30160">
    <property type="entry name" value="TETRAACYLDISACCHARIDE 4'-KINASE-RELATED"/>
    <property type="match status" value="1"/>
</dbReference>
<keyword evidence="4" id="KW-1185">Reference proteome</keyword>